<accession>A0A944DEN7</accession>
<evidence type="ECO:0000313" key="2">
    <source>
        <dbReference type="EMBL" id="MBT0962927.1"/>
    </source>
</evidence>
<evidence type="ECO:0000256" key="1">
    <source>
        <dbReference type="SAM" id="SignalP"/>
    </source>
</evidence>
<organism evidence="2 3">
    <name type="scientific">Denitromonas iodatirespirans</name>
    <dbReference type="NCBI Taxonomy" id="2795389"/>
    <lineage>
        <taxon>Bacteria</taxon>
        <taxon>Pseudomonadati</taxon>
        <taxon>Pseudomonadota</taxon>
        <taxon>Betaproteobacteria</taxon>
        <taxon>Rhodocyclales</taxon>
        <taxon>Zoogloeaceae</taxon>
        <taxon>Denitromonas</taxon>
    </lineage>
</organism>
<evidence type="ECO:0000313" key="3">
    <source>
        <dbReference type="Proteomes" id="UP000694660"/>
    </source>
</evidence>
<dbReference type="EMBL" id="JAEKFT010000022">
    <property type="protein sequence ID" value="MBT0962927.1"/>
    <property type="molecule type" value="Genomic_DNA"/>
</dbReference>
<dbReference type="Proteomes" id="UP000694660">
    <property type="component" value="Unassembled WGS sequence"/>
</dbReference>
<sequence length="99" mass="10862">MRLPLALILVGLIAAAPPVDARGRYVVVNGQRLDTAAMARLDRAACLRVPDGRYWIDMRSGIWGYEGGAPQGRVGDNCRQRPKSLSERGLLYSPGELLR</sequence>
<protein>
    <submittedName>
        <fullName evidence="2">Uncharacterized protein</fullName>
    </submittedName>
</protein>
<keyword evidence="3" id="KW-1185">Reference proteome</keyword>
<gene>
    <name evidence="2" type="ORF">I8J34_17225</name>
</gene>
<keyword evidence="1" id="KW-0732">Signal</keyword>
<feature type="chain" id="PRO_5037162424" evidence="1">
    <location>
        <begin position="22"/>
        <end position="99"/>
    </location>
</feature>
<name>A0A944DEN7_DENI1</name>
<proteinExistence type="predicted"/>
<dbReference type="AlphaFoldDB" id="A0A944DEN7"/>
<dbReference type="RefSeq" id="WP_214362875.1">
    <property type="nucleotide sequence ID" value="NZ_JAEKFT010000022.1"/>
</dbReference>
<reference evidence="3" key="1">
    <citation type="journal article" date="2022" name="ISME J.">
        <title>Genetic and phylogenetic analysis of dissimilatory iodate-reducing bacteria identifies potential niches across the world's oceans.</title>
        <authorList>
            <person name="Reyes-Umana V."/>
            <person name="Henning Z."/>
            <person name="Lee K."/>
            <person name="Barnum T.P."/>
            <person name="Coates J.D."/>
        </authorList>
    </citation>
    <scope>NUCLEOTIDE SEQUENCE [LARGE SCALE GENOMIC DNA]</scope>
    <source>
        <strain evidence="3">IR12</strain>
    </source>
</reference>
<feature type="signal peptide" evidence="1">
    <location>
        <begin position="1"/>
        <end position="21"/>
    </location>
</feature>
<comment type="caution">
    <text evidence="2">The sequence shown here is derived from an EMBL/GenBank/DDBJ whole genome shotgun (WGS) entry which is preliminary data.</text>
</comment>